<evidence type="ECO:0000313" key="1">
    <source>
        <dbReference type="EMBL" id="ADZ82818.1"/>
    </source>
</evidence>
<sequence>MKYNKRLLLTPLILLLATVLLVGCSSPIAANFIALDFYELIVKQNDKPIIEVGLSEEVAKTTTTHITTTLKQNIQSALTTEDGVMIDETQLKDLTEAYLSALHQLNATAIVTSSENSKKCTVKLSTSYLDHKAIDDVAVKTALKTIDISTYKDENLYLQDLTNTYIDELIKGYKSSSPSTDVHTQSFEFKLENKIWIPVDYAHFLSSICTMITSDDSI</sequence>
<reference evidence="1 2" key="1">
    <citation type="journal article" date="2011" name="J. Bacteriol.">
        <title>Complete genome sequence of the cellulose-degrading bacterium Cellulosilyticum lentocellum.</title>
        <authorList>
            <consortium name="US DOE Joint Genome Institute"/>
            <person name="Miller D.A."/>
            <person name="Suen G."/>
            <person name="Bruce D."/>
            <person name="Copeland A."/>
            <person name="Cheng J.F."/>
            <person name="Detter C."/>
            <person name="Goodwin L.A."/>
            <person name="Han C.S."/>
            <person name="Hauser L.J."/>
            <person name="Land M.L."/>
            <person name="Lapidus A."/>
            <person name="Lucas S."/>
            <person name="Meincke L."/>
            <person name="Pitluck S."/>
            <person name="Tapia R."/>
            <person name="Teshima H."/>
            <person name="Woyke T."/>
            <person name="Fox B.G."/>
            <person name="Angert E.R."/>
            <person name="Currie C.R."/>
        </authorList>
    </citation>
    <scope>NUCLEOTIDE SEQUENCE [LARGE SCALE GENOMIC DNA]</scope>
    <source>
        <strain evidence="2">ATCC 49066 / DSM 5427 / NCIMB 11756 / RHM5</strain>
    </source>
</reference>
<dbReference type="RefSeq" id="WP_013656117.1">
    <property type="nucleotide sequence ID" value="NC_015275.1"/>
</dbReference>
<evidence type="ECO:0008006" key="3">
    <source>
        <dbReference type="Google" id="ProtNLM"/>
    </source>
</evidence>
<evidence type="ECO:0000313" key="2">
    <source>
        <dbReference type="Proteomes" id="UP000008467"/>
    </source>
</evidence>
<name>F2JS04_CELLD</name>
<gene>
    <name evidence="1" type="ordered locus">Clole_1088</name>
</gene>
<dbReference type="HOGENOM" id="CLU_1265059_0_0_9"/>
<keyword evidence="2" id="KW-1185">Reference proteome</keyword>
<dbReference type="Proteomes" id="UP000008467">
    <property type="component" value="Chromosome"/>
</dbReference>
<dbReference type="KEGG" id="cle:Clole_1088"/>
<protein>
    <recommendedName>
        <fullName evidence="3">Lipoprotein</fullName>
    </recommendedName>
</protein>
<dbReference type="EMBL" id="CP002582">
    <property type="protein sequence ID" value="ADZ82818.1"/>
    <property type="molecule type" value="Genomic_DNA"/>
</dbReference>
<dbReference type="AlphaFoldDB" id="F2JS04"/>
<dbReference type="PROSITE" id="PS51257">
    <property type="entry name" value="PROKAR_LIPOPROTEIN"/>
    <property type="match status" value="1"/>
</dbReference>
<proteinExistence type="predicted"/>
<organism evidence="1 2">
    <name type="scientific">Cellulosilyticum lentocellum (strain ATCC 49066 / DSM 5427 / NCIMB 11756 / RHM5)</name>
    <name type="common">Clostridium lentocellum</name>
    <dbReference type="NCBI Taxonomy" id="642492"/>
    <lineage>
        <taxon>Bacteria</taxon>
        <taxon>Bacillati</taxon>
        <taxon>Bacillota</taxon>
        <taxon>Clostridia</taxon>
        <taxon>Lachnospirales</taxon>
        <taxon>Cellulosilyticaceae</taxon>
        <taxon>Cellulosilyticum</taxon>
    </lineage>
</organism>
<accession>F2JS04</accession>